<accession>A0ABD2PIN3</accession>
<evidence type="ECO:0000259" key="2">
    <source>
        <dbReference type="PROSITE" id="PS50158"/>
    </source>
</evidence>
<gene>
    <name evidence="3" type="ORF">Ciccas_014228</name>
</gene>
<keyword evidence="1" id="KW-0862">Zinc</keyword>
<dbReference type="SUPFAM" id="SSF57756">
    <property type="entry name" value="Retrovirus zinc finger-like domains"/>
    <property type="match status" value="1"/>
</dbReference>
<dbReference type="Proteomes" id="UP001626550">
    <property type="component" value="Unassembled WGS sequence"/>
</dbReference>
<dbReference type="PROSITE" id="PS50158">
    <property type="entry name" value="ZF_CCHC"/>
    <property type="match status" value="1"/>
</dbReference>
<evidence type="ECO:0000313" key="4">
    <source>
        <dbReference type="Proteomes" id="UP001626550"/>
    </source>
</evidence>
<proteinExistence type="predicted"/>
<reference evidence="3 4" key="1">
    <citation type="submission" date="2024-11" db="EMBL/GenBank/DDBJ databases">
        <title>Adaptive evolution of stress response genes in parasites aligns with host niche diversity.</title>
        <authorList>
            <person name="Hahn C."/>
            <person name="Resl P."/>
        </authorList>
    </citation>
    <scope>NUCLEOTIDE SEQUENCE [LARGE SCALE GENOMIC DNA]</scope>
    <source>
        <strain evidence="3">EGGRZ-B1_66</strain>
        <tissue evidence="3">Body</tissue>
    </source>
</reference>
<feature type="domain" description="CCHC-type" evidence="2">
    <location>
        <begin position="119"/>
        <end position="132"/>
    </location>
</feature>
<organism evidence="3 4">
    <name type="scientific">Cichlidogyrus casuarinus</name>
    <dbReference type="NCBI Taxonomy" id="1844966"/>
    <lineage>
        <taxon>Eukaryota</taxon>
        <taxon>Metazoa</taxon>
        <taxon>Spiralia</taxon>
        <taxon>Lophotrochozoa</taxon>
        <taxon>Platyhelminthes</taxon>
        <taxon>Monogenea</taxon>
        <taxon>Monopisthocotylea</taxon>
        <taxon>Dactylogyridea</taxon>
        <taxon>Ancyrocephalidae</taxon>
        <taxon>Cichlidogyrus</taxon>
    </lineage>
</organism>
<dbReference type="GO" id="GO:0008270">
    <property type="term" value="F:zinc ion binding"/>
    <property type="evidence" value="ECO:0007669"/>
    <property type="project" value="UniProtKB-KW"/>
</dbReference>
<evidence type="ECO:0000313" key="3">
    <source>
        <dbReference type="EMBL" id="KAL3307262.1"/>
    </source>
</evidence>
<protein>
    <recommendedName>
        <fullName evidence="2">CCHC-type domain-containing protein</fullName>
    </recommendedName>
</protein>
<sequence length="156" mass="16982">MSKRFDPDPYRAFQELLQTMLTDFNTSDGYIARVQELVLMIGGKLASCAVMHGLPDSHKAAMAGQAMPDVPDLADKVRMLGFPVRSPVACAVRSKRLRCSRCGSSSHAADNCSHPRAVCFDCKKEGHFRSDCHSKNGFVGPKSAVHSEPHASPHSL</sequence>
<dbReference type="EMBL" id="JBJKFK010007841">
    <property type="protein sequence ID" value="KAL3307262.1"/>
    <property type="molecule type" value="Genomic_DNA"/>
</dbReference>
<keyword evidence="4" id="KW-1185">Reference proteome</keyword>
<dbReference type="AlphaFoldDB" id="A0ABD2PIN3"/>
<dbReference type="SMART" id="SM00343">
    <property type="entry name" value="ZnF_C2HC"/>
    <property type="match status" value="2"/>
</dbReference>
<name>A0ABD2PIN3_9PLAT</name>
<evidence type="ECO:0000256" key="1">
    <source>
        <dbReference type="PROSITE-ProRule" id="PRU00047"/>
    </source>
</evidence>
<dbReference type="InterPro" id="IPR001878">
    <property type="entry name" value="Znf_CCHC"/>
</dbReference>
<comment type="caution">
    <text evidence="3">The sequence shown here is derived from an EMBL/GenBank/DDBJ whole genome shotgun (WGS) entry which is preliminary data.</text>
</comment>
<dbReference type="InterPro" id="IPR036875">
    <property type="entry name" value="Znf_CCHC_sf"/>
</dbReference>
<keyword evidence="1" id="KW-0863">Zinc-finger</keyword>
<dbReference type="Gene3D" id="4.10.60.10">
    <property type="entry name" value="Zinc finger, CCHC-type"/>
    <property type="match status" value="1"/>
</dbReference>
<keyword evidence="1" id="KW-0479">Metal-binding</keyword>